<dbReference type="GO" id="GO:0043190">
    <property type="term" value="C:ATP-binding cassette (ABC) transporter complex"/>
    <property type="evidence" value="ECO:0007669"/>
    <property type="project" value="InterPro"/>
</dbReference>
<proteinExistence type="inferred from homology"/>
<evidence type="ECO:0000313" key="5">
    <source>
        <dbReference type="EMBL" id="MBI4922424.1"/>
    </source>
</evidence>
<dbReference type="PANTHER" id="PTHR30290">
    <property type="entry name" value="PERIPLASMIC BINDING COMPONENT OF ABC TRANSPORTER"/>
    <property type="match status" value="1"/>
</dbReference>
<evidence type="ECO:0000256" key="2">
    <source>
        <dbReference type="ARBA" id="ARBA00005695"/>
    </source>
</evidence>
<dbReference type="SUPFAM" id="SSF53850">
    <property type="entry name" value="Periplasmic binding protein-like II"/>
    <property type="match status" value="1"/>
</dbReference>
<dbReference type="GO" id="GO:0030288">
    <property type="term" value="C:outer membrane-bounded periplasmic space"/>
    <property type="evidence" value="ECO:0007669"/>
    <property type="project" value="UniProtKB-ARBA"/>
</dbReference>
<organism evidence="5 6">
    <name type="scientific">Devosia nanyangense</name>
    <dbReference type="NCBI Taxonomy" id="1228055"/>
    <lineage>
        <taxon>Bacteria</taxon>
        <taxon>Pseudomonadati</taxon>
        <taxon>Pseudomonadota</taxon>
        <taxon>Alphaproteobacteria</taxon>
        <taxon>Hyphomicrobiales</taxon>
        <taxon>Devosiaceae</taxon>
        <taxon>Devosia</taxon>
    </lineage>
</organism>
<dbReference type="Gene3D" id="3.90.76.10">
    <property type="entry name" value="Dipeptide-binding Protein, Domain 1"/>
    <property type="match status" value="1"/>
</dbReference>
<dbReference type="Gene3D" id="3.40.190.10">
    <property type="entry name" value="Periplasmic binding protein-like II"/>
    <property type="match status" value="1"/>
</dbReference>
<evidence type="ECO:0000256" key="3">
    <source>
        <dbReference type="SAM" id="SignalP"/>
    </source>
</evidence>
<dbReference type="AlphaFoldDB" id="A0A933L1B4"/>
<dbReference type="GO" id="GO:1904680">
    <property type="term" value="F:peptide transmembrane transporter activity"/>
    <property type="evidence" value="ECO:0007669"/>
    <property type="project" value="TreeGrafter"/>
</dbReference>
<feature type="chain" id="PRO_5036910909" evidence="3">
    <location>
        <begin position="24"/>
        <end position="529"/>
    </location>
</feature>
<evidence type="ECO:0000313" key="6">
    <source>
        <dbReference type="Proteomes" id="UP000782610"/>
    </source>
</evidence>
<dbReference type="Gene3D" id="3.10.105.10">
    <property type="entry name" value="Dipeptide-binding Protein, Domain 3"/>
    <property type="match status" value="1"/>
</dbReference>
<dbReference type="EMBL" id="JACRAF010000031">
    <property type="protein sequence ID" value="MBI4922424.1"/>
    <property type="molecule type" value="Genomic_DNA"/>
</dbReference>
<comment type="caution">
    <text evidence="5">The sequence shown here is derived from an EMBL/GenBank/DDBJ whole genome shotgun (WGS) entry which is preliminary data.</text>
</comment>
<name>A0A933L1B4_9HYPH</name>
<feature type="domain" description="Solute-binding protein family 5" evidence="4">
    <location>
        <begin position="73"/>
        <end position="438"/>
    </location>
</feature>
<dbReference type="InterPro" id="IPR030678">
    <property type="entry name" value="Peptide/Ni-bd"/>
</dbReference>
<feature type="signal peptide" evidence="3">
    <location>
        <begin position="1"/>
        <end position="23"/>
    </location>
</feature>
<keyword evidence="3" id="KW-0732">Signal</keyword>
<evidence type="ECO:0000256" key="1">
    <source>
        <dbReference type="ARBA" id="ARBA00004418"/>
    </source>
</evidence>
<dbReference type="Pfam" id="PF00496">
    <property type="entry name" value="SBP_bac_5"/>
    <property type="match status" value="1"/>
</dbReference>
<reference evidence="5" key="1">
    <citation type="submission" date="2020-07" db="EMBL/GenBank/DDBJ databases">
        <title>Huge and variable diversity of episymbiotic CPR bacteria and DPANN archaea in groundwater ecosystems.</title>
        <authorList>
            <person name="He C.Y."/>
            <person name="Keren R."/>
            <person name="Whittaker M."/>
            <person name="Farag I.F."/>
            <person name="Doudna J."/>
            <person name="Cate J.H.D."/>
            <person name="Banfield J.F."/>
        </authorList>
    </citation>
    <scope>NUCLEOTIDE SEQUENCE</scope>
    <source>
        <strain evidence="5">NC_groundwater_1586_Pr3_B-0.1um_66_15</strain>
    </source>
</reference>
<comment type="subcellular location">
    <subcellularLocation>
        <location evidence="1">Periplasm</location>
    </subcellularLocation>
</comment>
<dbReference type="PANTHER" id="PTHR30290:SF34">
    <property type="entry name" value="ABC TRANSPORTER, PERIPLASMIC OLIGO-PEPTIDE BINDING PROTEIN, PUTATIVE-RELATED"/>
    <property type="match status" value="1"/>
</dbReference>
<sequence length="529" mass="57361">MWKPLRYALLAAALAALTPQAMAATPADTLVIAKQIDDLISLDPAEAYELSGIEVIANAYDRIMRFEPTDVNTLVPGVAESVTISDDGKTFTFKIRAGQKFASGNPVTAGDAAFSLQRVIKLEKTPVFLLSQLGWTKDNIDTMVTAPDDSTLVVTIGVIFAPSLVYALVGSVVGSVVDMKVAMEHETDGDFGNAWLKTNSAGSGAYVIKSWKPNDSVVLEANANYRGGAPKLNRVVIRHVPEASAQRLLLEKGDVDIADNLTPDQITAIGSNADIKVTTIPQALLYYVGLNVKTKELADPKVRQALRHLVDYDGMANSFLKGAAQVHQSFWATGFWASYDENPYNFDPAKAKALLAEAGYPDGFSLDLDAPNFAPFVNMAQSVQSTFAQGGVKVNIVSSEMSPMLTKYRARQHQALMVYWGPDYMDPHTNADGFVTNIDNSDAATGGKPLAWRNSWDSPELTAATKAAAEESDEAKRKEDYIELQKKVLDEGPYIIMFQSTSQRADRANVAGYVQGSSADVTYYNLTTK</sequence>
<comment type="similarity">
    <text evidence="2">Belongs to the bacterial solute-binding protein 5 family.</text>
</comment>
<dbReference type="CDD" id="cd08512">
    <property type="entry name" value="PBP2_NikA_DppA_OppA_like_7"/>
    <property type="match status" value="1"/>
</dbReference>
<protein>
    <submittedName>
        <fullName evidence="5">ABC transporter substrate-binding protein</fullName>
    </submittedName>
</protein>
<gene>
    <name evidence="5" type="ORF">HY834_11800</name>
</gene>
<dbReference type="PIRSF" id="PIRSF002741">
    <property type="entry name" value="MppA"/>
    <property type="match status" value="1"/>
</dbReference>
<accession>A0A933L1B4</accession>
<dbReference type="Proteomes" id="UP000782610">
    <property type="component" value="Unassembled WGS sequence"/>
</dbReference>
<dbReference type="InterPro" id="IPR039424">
    <property type="entry name" value="SBP_5"/>
</dbReference>
<dbReference type="InterPro" id="IPR000914">
    <property type="entry name" value="SBP_5_dom"/>
</dbReference>
<evidence type="ECO:0000259" key="4">
    <source>
        <dbReference type="Pfam" id="PF00496"/>
    </source>
</evidence>
<dbReference type="GO" id="GO:0015833">
    <property type="term" value="P:peptide transport"/>
    <property type="evidence" value="ECO:0007669"/>
    <property type="project" value="TreeGrafter"/>
</dbReference>